<reference evidence="2 3" key="1">
    <citation type="submission" date="2020-08" db="EMBL/GenBank/DDBJ databases">
        <title>Sequencing the genomes of 1000 actinobacteria strains.</title>
        <authorList>
            <person name="Klenk H.-P."/>
        </authorList>
    </citation>
    <scope>NUCLEOTIDE SEQUENCE [LARGE SCALE GENOMIC DNA]</scope>
    <source>
        <strain evidence="2 3">DSM 43149</strain>
    </source>
</reference>
<organism evidence="2 3">
    <name type="scientific">Actinoplanes digitatis</name>
    <dbReference type="NCBI Taxonomy" id="1868"/>
    <lineage>
        <taxon>Bacteria</taxon>
        <taxon>Bacillati</taxon>
        <taxon>Actinomycetota</taxon>
        <taxon>Actinomycetes</taxon>
        <taxon>Micromonosporales</taxon>
        <taxon>Micromonosporaceae</taxon>
        <taxon>Actinoplanes</taxon>
    </lineage>
</organism>
<evidence type="ECO:0000313" key="2">
    <source>
        <dbReference type="EMBL" id="MBB4766494.1"/>
    </source>
</evidence>
<dbReference type="Proteomes" id="UP000578112">
    <property type="component" value="Unassembled WGS sequence"/>
</dbReference>
<feature type="region of interest" description="Disordered" evidence="1">
    <location>
        <begin position="121"/>
        <end position="248"/>
    </location>
</feature>
<dbReference type="AlphaFoldDB" id="A0A7W7I4X4"/>
<feature type="compositionally biased region" description="Basic and acidic residues" evidence="1">
    <location>
        <begin position="239"/>
        <end position="248"/>
    </location>
</feature>
<accession>A0A7W7I4X4</accession>
<dbReference type="EMBL" id="JACHNH010000001">
    <property type="protein sequence ID" value="MBB4766494.1"/>
    <property type="molecule type" value="Genomic_DNA"/>
</dbReference>
<comment type="caution">
    <text evidence="2">The sequence shown here is derived from an EMBL/GenBank/DDBJ whole genome shotgun (WGS) entry which is preliminary data.</text>
</comment>
<name>A0A7W7I4X4_9ACTN</name>
<gene>
    <name evidence="2" type="ORF">BJ971_007050</name>
</gene>
<sequence>MGSPGVGVDSTADRTRRRAVCCHLPHGHDRFAVGVRVPGRGPRPQPGPAEQRAVPTFTEQETIYISTPARAPRHPEPTPSQAHPRRATSGHHAITGPPRRPDILARAITGLPRRSASRTHAITGHGPAYSAGPPRRAHYRHPGHHRPPRRAHDWHPHRHRLTQAVPHPGPTPSPATSRHPAPTPSRACRGEPTTGAHAFMGLPERPGIPARAFAGRSDAEWPGYRDAGSESLDTPADVPKGRGDVTPR</sequence>
<proteinExistence type="predicted"/>
<protein>
    <submittedName>
        <fullName evidence="2">Uncharacterized protein</fullName>
    </submittedName>
</protein>
<evidence type="ECO:0000256" key="1">
    <source>
        <dbReference type="SAM" id="MobiDB-lite"/>
    </source>
</evidence>
<evidence type="ECO:0000313" key="3">
    <source>
        <dbReference type="Proteomes" id="UP000578112"/>
    </source>
</evidence>
<feature type="region of interest" description="Disordered" evidence="1">
    <location>
        <begin position="66"/>
        <end position="100"/>
    </location>
</feature>
<feature type="compositionally biased region" description="Basic residues" evidence="1">
    <location>
        <begin position="135"/>
        <end position="149"/>
    </location>
</feature>
<keyword evidence="3" id="KW-1185">Reference proteome</keyword>